<dbReference type="Proteomes" id="UP000837857">
    <property type="component" value="Chromosome 8"/>
</dbReference>
<organism evidence="1 2">
    <name type="scientific">Iphiclides podalirius</name>
    <name type="common">scarce swallowtail</name>
    <dbReference type="NCBI Taxonomy" id="110791"/>
    <lineage>
        <taxon>Eukaryota</taxon>
        <taxon>Metazoa</taxon>
        <taxon>Ecdysozoa</taxon>
        <taxon>Arthropoda</taxon>
        <taxon>Hexapoda</taxon>
        <taxon>Insecta</taxon>
        <taxon>Pterygota</taxon>
        <taxon>Neoptera</taxon>
        <taxon>Endopterygota</taxon>
        <taxon>Lepidoptera</taxon>
        <taxon>Glossata</taxon>
        <taxon>Ditrysia</taxon>
        <taxon>Papilionoidea</taxon>
        <taxon>Papilionidae</taxon>
        <taxon>Papilioninae</taxon>
        <taxon>Iphiclides</taxon>
    </lineage>
</organism>
<protein>
    <recommendedName>
        <fullName evidence="3">Ribosomal protein S11</fullName>
    </recommendedName>
</protein>
<sequence>MKSFGNDQNFRYEKLQNYGLGKRVIPNYRRVSAAYAFPEPLASTASPFVRSPFASIYQGARKKGDKRIYIKRFNFLPKASGHRVFCEAMVACKITHIAIETTDGIPIILRGGVGYNYFKAIIRADAGVALKGSLKAYCTNDVNQ</sequence>
<reference evidence="1" key="1">
    <citation type="submission" date="2022-03" db="EMBL/GenBank/DDBJ databases">
        <authorList>
            <person name="Martin H S."/>
        </authorList>
    </citation>
    <scope>NUCLEOTIDE SEQUENCE</scope>
</reference>
<proteinExistence type="predicted"/>
<name>A0ABN8J633_9NEOP</name>
<evidence type="ECO:0000313" key="1">
    <source>
        <dbReference type="EMBL" id="CAH2074962.1"/>
    </source>
</evidence>
<accession>A0ABN8J633</accession>
<feature type="non-terminal residue" evidence="1">
    <location>
        <position position="1"/>
    </location>
</feature>
<evidence type="ECO:0000313" key="2">
    <source>
        <dbReference type="Proteomes" id="UP000837857"/>
    </source>
</evidence>
<dbReference type="EMBL" id="OW152820">
    <property type="protein sequence ID" value="CAH2074962.1"/>
    <property type="molecule type" value="Genomic_DNA"/>
</dbReference>
<gene>
    <name evidence="1" type="ORF">IPOD504_LOCUS16374</name>
</gene>
<keyword evidence="2" id="KW-1185">Reference proteome</keyword>
<evidence type="ECO:0008006" key="3">
    <source>
        <dbReference type="Google" id="ProtNLM"/>
    </source>
</evidence>